<proteinExistence type="predicted"/>
<dbReference type="AlphaFoldDB" id="A0A833RZZ8"/>
<accession>A0A833RZZ8</accession>
<organism evidence="1 2">
    <name type="scientific">Frieseomelitta varia</name>
    <dbReference type="NCBI Taxonomy" id="561572"/>
    <lineage>
        <taxon>Eukaryota</taxon>
        <taxon>Metazoa</taxon>
        <taxon>Ecdysozoa</taxon>
        <taxon>Arthropoda</taxon>
        <taxon>Hexapoda</taxon>
        <taxon>Insecta</taxon>
        <taxon>Pterygota</taxon>
        <taxon>Neoptera</taxon>
        <taxon>Endopterygota</taxon>
        <taxon>Hymenoptera</taxon>
        <taxon>Apocrita</taxon>
        <taxon>Aculeata</taxon>
        <taxon>Apoidea</taxon>
        <taxon>Anthophila</taxon>
        <taxon>Apidae</taxon>
        <taxon>Frieseomelitta</taxon>
    </lineage>
</organism>
<dbReference type="InterPro" id="IPR013783">
    <property type="entry name" value="Ig-like_fold"/>
</dbReference>
<evidence type="ECO:0000313" key="1">
    <source>
        <dbReference type="EMBL" id="KAF3426706.1"/>
    </source>
</evidence>
<name>A0A833RZZ8_9HYME</name>
<dbReference type="Gene3D" id="2.60.40.10">
    <property type="entry name" value="Immunoglobulins"/>
    <property type="match status" value="1"/>
</dbReference>
<evidence type="ECO:0008006" key="3">
    <source>
        <dbReference type="Google" id="ProtNLM"/>
    </source>
</evidence>
<evidence type="ECO:0000313" key="2">
    <source>
        <dbReference type="Proteomes" id="UP000655588"/>
    </source>
</evidence>
<dbReference type="Proteomes" id="UP000655588">
    <property type="component" value="Unassembled WGS sequence"/>
</dbReference>
<comment type="caution">
    <text evidence="1">The sequence shown here is derived from an EMBL/GenBank/DDBJ whole genome shotgun (WGS) entry which is preliminary data.</text>
</comment>
<protein>
    <recommendedName>
        <fullName evidence="3">Ig-like domain-containing protein</fullName>
    </recommendedName>
</protein>
<reference evidence="1" key="1">
    <citation type="submission" date="2019-11" db="EMBL/GenBank/DDBJ databases">
        <title>The nuclear and mitochondrial genomes of Frieseomelitta varia - a highly eusocial stingless bee (Meliponini) with a permanently sterile worker caste.</title>
        <authorList>
            <person name="Freitas F.C.P."/>
            <person name="Lourenco A.P."/>
            <person name="Nunes F.M.F."/>
            <person name="Paschoal A.R."/>
            <person name="Abreu F.C.P."/>
            <person name="Barbin F.O."/>
            <person name="Bataglia L."/>
            <person name="Cardoso-Junior C.A.M."/>
            <person name="Cervoni M.S."/>
            <person name="Silva S.R."/>
            <person name="Dalarmi F."/>
            <person name="Del Lama M.A."/>
            <person name="Depintor T.S."/>
            <person name="Ferreira K.M."/>
            <person name="Goria P.S."/>
            <person name="Jaskot M.C."/>
            <person name="Lago D.C."/>
            <person name="Luna-Lucena D."/>
            <person name="Moda L.M."/>
            <person name="Nascimento L."/>
            <person name="Pedrino M."/>
            <person name="Rabico F.O."/>
            <person name="Sanches F.C."/>
            <person name="Santos D.E."/>
            <person name="Santos C.G."/>
            <person name="Vieira J."/>
            <person name="Lopes T.F."/>
            <person name="Barchuk A.R."/>
            <person name="Hartfelder K."/>
            <person name="Simoes Z.L.P."/>
            <person name="Bitondi M.M.G."/>
            <person name="Pinheiro D.G."/>
        </authorList>
    </citation>
    <scope>NUCLEOTIDE SEQUENCE</scope>
    <source>
        <strain evidence="1">USP_RPSP 00005682</strain>
        <tissue evidence="1">Whole individual</tissue>
    </source>
</reference>
<sequence>MRRVFTQLHYLHYFQQLLFEVAHNWTNAIAIFRKYHGRFKRPGRPAYGAANKRDTHHSTFILHFVAVGEGSVLKLTRVTRSDMGPYLCIASNGVPPAVSKRIVLNVYYILDLFAKNQGDCSEVLGFQNY</sequence>
<dbReference type="EMBL" id="WNWW01000298">
    <property type="protein sequence ID" value="KAF3426706.1"/>
    <property type="molecule type" value="Genomic_DNA"/>
</dbReference>
<dbReference type="InterPro" id="IPR036179">
    <property type="entry name" value="Ig-like_dom_sf"/>
</dbReference>
<keyword evidence="2" id="KW-1185">Reference proteome</keyword>
<gene>
    <name evidence="1" type="ORF">E2986_10688</name>
</gene>
<dbReference type="SUPFAM" id="SSF48726">
    <property type="entry name" value="Immunoglobulin"/>
    <property type="match status" value="1"/>
</dbReference>